<dbReference type="RefSeq" id="WP_148521569.1">
    <property type="nucleotide sequence ID" value="NZ_VSIJ01000005.1"/>
</dbReference>
<evidence type="ECO:0000259" key="2">
    <source>
        <dbReference type="Pfam" id="PF17762"/>
    </source>
</evidence>
<dbReference type="Proteomes" id="UP000323819">
    <property type="component" value="Unassembled WGS sequence"/>
</dbReference>
<dbReference type="InterPro" id="IPR041468">
    <property type="entry name" value="HTH_ParB/Spo0J"/>
</dbReference>
<comment type="caution">
    <text evidence="3">The sequence shown here is derived from an EMBL/GenBank/DDBJ whole genome shotgun (WGS) entry which is preliminary data.</text>
</comment>
<dbReference type="AlphaFoldDB" id="A0ABD7SSX2"/>
<protein>
    <recommendedName>
        <fullName evidence="2">ParB/Spo0J HTH domain-containing protein</fullName>
    </recommendedName>
</protein>
<evidence type="ECO:0000313" key="3">
    <source>
        <dbReference type="EMBL" id="TXX67426.1"/>
    </source>
</evidence>
<sequence length="376" mass="41461">MDLESLQKKLQSLVTPESIQEALAAISASKDGYALSTSKTLRSLSDRKTEGSQKKSVVRAAAGFQADPELLWIEPGYNLRQEIKAHKVIAFIMSYINGDYVPPIEVTVVELDGKERLKTVEGHHRTVSLWFVKKLNYEIEKISVIPLPGNEVEHLLRQFKSAESDAHTPIELALGYKRLLSYGLTPSEVATKLQVTPAQVGNYMLLLTAPEELKTLIHQGVYPPTNAWNDIREHGGDIALAKAHEYLRVKGAKAEAKKSGTKLQPKDKVGSLKKVKLAPKQILSMGSAVVDIAKQIDIDQVDSEVSVKLTPEMAKVLLSLAAEYEEMSQHNTMVDNELKRLALEAKAKSGDVVEQGSETDALDDNTPSEEQMSLIE</sequence>
<name>A0ABD7SSX2_VIBCL</name>
<reference evidence="3 4" key="1">
    <citation type="submission" date="2019-06" db="EMBL/GenBank/DDBJ databases">
        <title>Vibrio cholerae phylogeny based on whole-genome sequencing reveals genetic diversity and population strucutre.</title>
        <authorList>
            <person name="Zhiqiu Y."/>
            <person name="Bin L."/>
            <person name="Lingyan J."/>
        </authorList>
    </citation>
    <scope>NUCLEOTIDE SEQUENCE [LARGE SCALE GENOMIC DNA]</scope>
    <source>
        <strain evidence="3 4">N2814</strain>
    </source>
</reference>
<organism evidence="3 4">
    <name type="scientific">Vibrio cholerae</name>
    <dbReference type="NCBI Taxonomy" id="666"/>
    <lineage>
        <taxon>Bacteria</taxon>
        <taxon>Pseudomonadati</taxon>
        <taxon>Pseudomonadota</taxon>
        <taxon>Gammaproteobacteria</taxon>
        <taxon>Vibrionales</taxon>
        <taxon>Vibrionaceae</taxon>
        <taxon>Vibrio</taxon>
    </lineage>
</organism>
<dbReference type="Gene3D" id="1.10.10.2830">
    <property type="match status" value="1"/>
</dbReference>
<evidence type="ECO:0000256" key="1">
    <source>
        <dbReference type="SAM" id="MobiDB-lite"/>
    </source>
</evidence>
<dbReference type="Pfam" id="PF17762">
    <property type="entry name" value="HTH_ParB"/>
    <property type="match status" value="1"/>
</dbReference>
<dbReference type="SUPFAM" id="SSF109709">
    <property type="entry name" value="KorB DNA-binding domain-like"/>
    <property type="match status" value="1"/>
</dbReference>
<gene>
    <name evidence="3" type="ORF">FXF03_02265</name>
</gene>
<feature type="region of interest" description="Disordered" evidence="1">
    <location>
        <begin position="348"/>
        <end position="376"/>
    </location>
</feature>
<feature type="domain" description="ParB/Spo0J HTH" evidence="2">
    <location>
        <begin position="168"/>
        <end position="220"/>
    </location>
</feature>
<proteinExistence type="predicted"/>
<accession>A0ABD7SSX2</accession>
<dbReference type="EMBL" id="VSIJ01000005">
    <property type="protein sequence ID" value="TXX67426.1"/>
    <property type="molecule type" value="Genomic_DNA"/>
</dbReference>
<evidence type="ECO:0000313" key="4">
    <source>
        <dbReference type="Proteomes" id="UP000323819"/>
    </source>
</evidence>